<evidence type="ECO:0000313" key="1">
    <source>
        <dbReference type="EMBL" id="TNN75317.1"/>
    </source>
</evidence>
<accession>A0A4Z2IBH7</accession>
<evidence type="ECO:0000313" key="2">
    <source>
        <dbReference type="Proteomes" id="UP000314294"/>
    </source>
</evidence>
<dbReference type="EMBL" id="SRLO01000104">
    <property type="protein sequence ID" value="TNN75317.1"/>
    <property type="molecule type" value="Genomic_DNA"/>
</dbReference>
<comment type="caution">
    <text evidence="1">The sequence shown here is derived from an EMBL/GenBank/DDBJ whole genome shotgun (WGS) entry which is preliminary data.</text>
</comment>
<dbReference type="Proteomes" id="UP000314294">
    <property type="component" value="Unassembled WGS sequence"/>
</dbReference>
<organism evidence="1 2">
    <name type="scientific">Liparis tanakae</name>
    <name type="common">Tanaka's snailfish</name>
    <dbReference type="NCBI Taxonomy" id="230148"/>
    <lineage>
        <taxon>Eukaryota</taxon>
        <taxon>Metazoa</taxon>
        <taxon>Chordata</taxon>
        <taxon>Craniata</taxon>
        <taxon>Vertebrata</taxon>
        <taxon>Euteleostomi</taxon>
        <taxon>Actinopterygii</taxon>
        <taxon>Neopterygii</taxon>
        <taxon>Teleostei</taxon>
        <taxon>Neoteleostei</taxon>
        <taxon>Acanthomorphata</taxon>
        <taxon>Eupercaria</taxon>
        <taxon>Perciformes</taxon>
        <taxon>Cottioidei</taxon>
        <taxon>Cottales</taxon>
        <taxon>Liparidae</taxon>
        <taxon>Liparis</taxon>
    </lineage>
</organism>
<gene>
    <name evidence="1" type="ORF">EYF80_014364</name>
</gene>
<proteinExistence type="predicted"/>
<reference evidence="1 2" key="1">
    <citation type="submission" date="2019-03" db="EMBL/GenBank/DDBJ databases">
        <title>First draft genome of Liparis tanakae, snailfish: a comprehensive survey of snailfish specific genes.</title>
        <authorList>
            <person name="Kim W."/>
            <person name="Song I."/>
            <person name="Jeong J.-H."/>
            <person name="Kim D."/>
            <person name="Kim S."/>
            <person name="Ryu S."/>
            <person name="Song J.Y."/>
            <person name="Lee S.K."/>
        </authorList>
    </citation>
    <scope>NUCLEOTIDE SEQUENCE [LARGE SCALE GENOMIC DNA]</scope>
    <source>
        <tissue evidence="1">Muscle</tissue>
    </source>
</reference>
<name>A0A4Z2IBH7_9TELE</name>
<keyword evidence="2" id="KW-1185">Reference proteome</keyword>
<protein>
    <submittedName>
        <fullName evidence="1">Uncharacterized protein</fullName>
    </submittedName>
</protein>
<sequence>MTPWEFSASGSSFSRLLDRSRVSRWMRPQGTTEGSAARLLDDRSRWVIREETSMNQSSSSQGSCRALQLTVTTTHLLSFCVGGFLEFESEEVFAESRVVHEGRQPGDHSKLIAVDGTVLGISVVVVDQQLDHVQRCETTYGLQKFSPCA</sequence>
<dbReference type="AlphaFoldDB" id="A0A4Z2IBH7"/>